<gene>
    <name evidence="1" type="primary">gtl3</name>
    <name evidence="1" type="ordered locus">Hqrw_1279</name>
</gene>
<dbReference type="RefSeq" id="WP_014555150.1">
    <property type="nucleotide sequence ID" value="NC_017459.1"/>
</dbReference>
<dbReference type="GO" id="GO:0006487">
    <property type="term" value="P:protein N-linked glycosylation"/>
    <property type="evidence" value="ECO:0007669"/>
    <property type="project" value="TreeGrafter"/>
</dbReference>
<keyword evidence="1" id="KW-0328">Glycosyltransferase</keyword>
<accession>G0LHK2</accession>
<dbReference type="InterPro" id="IPR029044">
    <property type="entry name" value="Nucleotide-diphossugar_trans"/>
</dbReference>
<dbReference type="AlphaFoldDB" id="G0LHK2"/>
<dbReference type="OrthoDB" id="11098at2157"/>
<dbReference type="GeneID" id="12445909"/>
<dbReference type="PANTHER" id="PTHR10859:SF91">
    <property type="entry name" value="DOLICHYL-PHOSPHATE BETA-GLUCOSYLTRANSFERASE"/>
    <property type="match status" value="1"/>
</dbReference>
<dbReference type="GO" id="GO:0016757">
    <property type="term" value="F:glycosyltransferase activity"/>
    <property type="evidence" value="ECO:0007669"/>
    <property type="project" value="UniProtKB-KW"/>
</dbReference>
<dbReference type="EMBL" id="FR746099">
    <property type="protein sequence ID" value="CCC39240.1"/>
    <property type="molecule type" value="Genomic_DNA"/>
</dbReference>
<dbReference type="PANTHER" id="PTHR10859">
    <property type="entry name" value="GLYCOSYL TRANSFERASE"/>
    <property type="match status" value="1"/>
</dbReference>
<evidence type="ECO:0000313" key="1">
    <source>
        <dbReference type="EMBL" id="CCC39240.1"/>
    </source>
</evidence>
<protein>
    <submittedName>
        <fullName evidence="1">Probable glycosyltransferase, type 2</fullName>
        <ecNumber evidence="1">2.4.-.-</ecNumber>
    </submittedName>
</protein>
<name>G0LHK2_HALWC</name>
<proteinExistence type="predicted"/>
<dbReference type="SUPFAM" id="SSF53448">
    <property type="entry name" value="Nucleotide-diphospho-sugar transferases"/>
    <property type="match status" value="1"/>
</dbReference>
<dbReference type="Gene3D" id="3.90.550.10">
    <property type="entry name" value="Spore Coat Polysaccharide Biosynthesis Protein SpsA, Chain A"/>
    <property type="match status" value="1"/>
</dbReference>
<reference evidence="1 2" key="1">
    <citation type="journal article" date="2011" name="PLoS ONE">
        <title>Haloquadratum walsbyi: limited diversity in a global pond.</title>
        <authorList>
            <person name="Dyall-Smith M."/>
            <person name="Pfeiffer F."/>
            <person name="Klee K."/>
            <person name="Palm P."/>
            <person name="Gross K."/>
            <person name="Schuster S.C."/>
            <person name="Rampp M."/>
            <person name="Oesterhelt D."/>
        </authorList>
    </citation>
    <scope>NUCLEOTIDE SEQUENCE [LARGE SCALE GENOMIC DNA]</scope>
    <source>
        <strain evidence="2">DSM 16854 / JCM 12705 / C23</strain>
    </source>
</reference>
<organism evidence="1 2">
    <name type="scientific">Haloquadratum walsbyi (strain DSM 16854 / JCM 12705 / C23)</name>
    <dbReference type="NCBI Taxonomy" id="768065"/>
    <lineage>
        <taxon>Archaea</taxon>
        <taxon>Methanobacteriati</taxon>
        <taxon>Methanobacteriota</taxon>
        <taxon>Stenosarchaea group</taxon>
        <taxon>Halobacteria</taxon>
        <taxon>Halobacteriales</taxon>
        <taxon>Haloferacaceae</taxon>
        <taxon>Haloquadratum</taxon>
    </lineage>
</organism>
<keyword evidence="1" id="KW-0808">Transferase</keyword>
<dbReference type="Proteomes" id="UP000007954">
    <property type="component" value="Chromosome"/>
</dbReference>
<evidence type="ECO:0000313" key="2">
    <source>
        <dbReference type="Proteomes" id="UP000007954"/>
    </source>
</evidence>
<sequence>MMTRSIGVVIPAYQPDPERLTSYLQQLDTQVTPSPAVLRIELDAPSSSLLKQLYSRLSNSTFTASVEIAIADTRRGKGAAITAGFERLCACTNTTANSTTTTVTSNNETTERSNIDPGFDRDTDVTINLTTTPPASTIDILAFADADGSTPASSFETVLRALINDTADVATGSRRHPSADVTAHQTLGRRYLGDGFAWLARRLLDEQLYDYQCGAKAITTDAWQAVRSHIYASGFAWDIELLAISGGLGYQVAEVPVRWEDQPGSTVSPLRTALRLGRVLVTARHRARALAHDPVHRLLASIERSSSQPVIDSVATSKPTALSERATNITIDAEAEAEADVNVNIDTTDQSSIEVG</sequence>
<dbReference type="EC" id="2.4.-.-" evidence="1"/>
<dbReference type="HOGENOM" id="CLU_033536_9_0_2"/>
<dbReference type="KEGG" id="hwc:Hqrw_1279"/>